<dbReference type="SUPFAM" id="SSF52540">
    <property type="entry name" value="P-loop containing nucleoside triphosphate hydrolases"/>
    <property type="match status" value="1"/>
</dbReference>
<dbReference type="Gene3D" id="3.40.50.300">
    <property type="entry name" value="P-loop containing nucleotide triphosphate hydrolases"/>
    <property type="match status" value="1"/>
</dbReference>
<sequence length="189" mass="21286">MPVLHLLAGPNGSGKTTFYEHILRPVTHLPFINADVIAREQWPGSSRDRSYEAAKLAEERRASMIAQGRSFIAETVFSHPSKLDLIRDARTAGYHVTAHVMLVPLALSMRRVEARVKHGGHDVPLDKQRERYARVWSLLADALKLAHEGFAYDNSSARAAYRVVAYLEGGRLLGTPEWPEWSELSDFLR</sequence>
<comment type="caution">
    <text evidence="1">The sequence shown here is derived from an EMBL/GenBank/DDBJ whole genome shotgun (WGS) entry which is preliminary data.</text>
</comment>
<dbReference type="PANTHER" id="PTHR39206:SF1">
    <property type="entry name" value="SLL8004 PROTEIN"/>
    <property type="match status" value="1"/>
</dbReference>
<evidence type="ECO:0000313" key="2">
    <source>
        <dbReference type="Proteomes" id="UP001254608"/>
    </source>
</evidence>
<keyword evidence="2" id="KW-1185">Reference proteome</keyword>
<dbReference type="Proteomes" id="UP001254608">
    <property type="component" value="Unassembled WGS sequence"/>
</dbReference>
<proteinExistence type="predicted"/>
<dbReference type="Pfam" id="PF13671">
    <property type="entry name" value="AAA_33"/>
    <property type="match status" value="1"/>
</dbReference>
<reference evidence="1 2" key="1">
    <citation type="submission" date="2023-09" db="EMBL/GenBank/DDBJ databases">
        <authorList>
            <person name="Rey-Velasco X."/>
        </authorList>
    </citation>
    <scope>NUCLEOTIDE SEQUENCE [LARGE SCALE GENOMIC DNA]</scope>
    <source>
        <strain evidence="1 2">W345</strain>
    </source>
</reference>
<dbReference type="PANTHER" id="PTHR39206">
    <property type="entry name" value="SLL8004 PROTEIN"/>
    <property type="match status" value="1"/>
</dbReference>
<protein>
    <submittedName>
        <fullName evidence="1">Zeta toxin family protein</fullName>
    </submittedName>
</protein>
<dbReference type="InterPro" id="IPR027417">
    <property type="entry name" value="P-loop_NTPase"/>
</dbReference>
<gene>
    <name evidence="1" type="ORF">RM530_05600</name>
</gene>
<evidence type="ECO:0000313" key="1">
    <source>
        <dbReference type="EMBL" id="MDT0496837.1"/>
    </source>
</evidence>
<accession>A0ABU2WG28</accession>
<dbReference type="RefSeq" id="WP_311364228.1">
    <property type="nucleotide sequence ID" value="NZ_JAVRIC010000005.1"/>
</dbReference>
<organism evidence="1 2">
    <name type="scientific">Banduia mediterranea</name>
    <dbReference type="NCBI Taxonomy" id="3075609"/>
    <lineage>
        <taxon>Bacteria</taxon>
        <taxon>Pseudomonadati</taxon>
        <taxon>Pseudomonadota</taxon>
        <taxon>Gammaproteobacteria</taxon>
        <taxon>Nevskiales</taxon>
        <taxon>Algiphilaceae</taxon>
        <taxon>Banduia</taxon>
    </lineage>
</organism>
<name>A0ABU2WG28_9GAMM</name>
<dbReference type="EMBL" id="JAVRIC010000005">
    <property type="protein sequence ID" value="MDT0496837.1"/>
    <property type="molecule type" value="Genomic_DNA"/>
</dbReference>